<keyword evidence="1" id="KW-0328">Glycosyltransferase</keyword>
<evidence type="ECO:0000256" key="1">
    <source>
        <dbReference type="ARBA" id="ARBA00022676"/>
    </source>
</evidence>
<organism evidence="6 7">
    <name type="scientific">Elliptochloris bilobata</name>
    <dbReference type="NCBI Taxonomy" id="381761"/>
    <lineage>
        <taxon>Eukaryota</taxon>
        <taxon>Viridiplantae</taxon>
        <taxon>Chlorophyta</taxon>
        <taxon>core chlorophytes</taxon>
        <taxon>Trebouxiophyceae</taxon>
        <taxon>Trebouxiophyceae incertae sedis</taxon>
        <taxon>Elliptochloris clade</taxon>
        <taxon>Elliptochloris</taxon>
    </lineage>
</organism>
<keyword evidence="4" id="KW-0732">Signal</keyword>
<dbReference type="InterPro" id="IPR049625">
    <property type="entry name" value="Glyco_transf_61_cat"/>
</dbReference>
<dbReference type="PANTHER" id="PTHR20961">
    <property type="entry name" value="GLYCOSYLTRANSFERASE"/>
    <property type="match status" value="1"/>
</dbReference>
<gene>
    <name evidence="6" type="ORF">WJX81_004633</name>
</gene>
<dbReference type="Pfam" id="PF04577">
    <property type="entry name" value="Glyco_transf_61"/>
    <property type="match status" value="1"/>
</dbReference>
<comment type="caution">
    <text evidence="6">The sequence shown here is derived from an EMBL/GenBank/DDBJ whole genome shotgun (WGS) entry which is preliminary data.</text>
</comment>
<proteinExistence type="predicted"/>
<evidence type="ECO:0000256" key="3">
    <source>
        <dbReference type="ARBA" id="ARBA00023180"/>
    </source>
</evidence>
<evidence type="ECO:0000256" key="4">
    <source>
        <dbReference type="SAM" id="SignalP"/>
    </source>
</evidence>
<evidence type="ECO:0000313" key="6">
    <source>
        <dbReference type="EMBL" id="KAK9842530.1"/>
    </source>
</evidence>
<evidence type="ECO:0000259" key="5">
    <source>
        <dbReference type="Pfam" id="PF04577"/>
    </source>
</evidence>
<keyword evidence="3" id="KW-0325">Glycoprotein</keyword>
<dbReference type="AlphaFoldDB" id="A0AAW1S8V4"/>
<protein>
    <recommendedName>
        <fullName evidence="5">Glycosyltransferase 61 catalytic domain-containing protein</fullName>
    </recommendedName>
</protein>
<dbReference type="GO" id="GO:0005794">
    <property type="term" value="C:Golgi apparatus"/>
    <property type="evidence" value="ECO:0007669"/>
    <property type="project" value="UniProtKB-ARBA"/>
</dbReference>
<dbReference type="GO" id="GO:0016763">
    <property type="term" value="F:pentosyltransferase activity"/>
    <property type="evidence" value="ECO:0007669"/>
    <property type="project" value="UniProtKB-ARBA"/>
</dbReference>
<evidence type="ECO:0000313" key="7">
    <source>
        <dbReference type="Proteomes" id="UP001445335"/>
    </source>
</evidence>
<evidence type="ECO:0000256" key="2">
    <source>
        <dbReference type="ARBA" id="ARBA00022679"/>
    </source>
</evidence>
<dbReference type="InterPro" id="IPR007657">
    <property type="entry name" value="Glycosyltransferase_61"/>
</dbReference>
<accession>A0AAW1S8V4</accession>
<sequence length="441" mass="47075">MWPLLCYALAVCLAAPCIALPPELHCLPAAGAPQLCRAERFALLPKQGVGEQAQDAWTTENADDPDRRLLRAHYRPARPRDRKDGPAERVPDPLIAGYFGAISIAVAPRAAGVAACASLDLGGTPLVVLARDWTGLWHFLTVQLLAAHRALRALGLDPRRPFRLLFADRPGYATDRRNRLAEDWDALAGAPSLHMSALPPGGLCADDAVLGANAAGMDVVDLDAYAPEAPIAALRPAIRDFRAWVLSRLRVPPPALWAARGAPGRTLTLTLVDRGRAAKRRLVDQEAVAAAARARGFSVRVVDFEPLRLREQLEVLRSTDVLLGVHGGALPLVMFLPRGAVGVEVLPFKQHAGATHDFTFGYCNWARAAGAQHLVWHARSASQVVQATFEGSAGPGDFKHHHVRLGAADAAALLDAAAALFRAGPACPGAGQCVYANEPLF</sequence>
<keyword evidence="7" id="KW-1185">Reference proteome</keyword>
<feature type="signal peptide" evidence="4">
    <location>
        <begin position="1"/>
        <end position="19"/>
    </location>
</feature>
<feature type="domain" description="Glycosyltransferase 61 catalytic" evidence="5">
    <location>
        <begin position="269"/>
        <end position="341"/>
    </location>
</feature>
<keyword evidence="2" id="KW-0808">Transferase</keyword>
<dbReference type="Proteomes" id="UP001445335">
    <property type="component" value="Unassembled WGS sequence"/>
</dbReference>
<dbReference type="EMBL" id="JALJOU010000007">
    <property type="protein sequence ID" value="KAK9842530.1"/>
    <property type="molecule type" value="Genomic_DNA"/>
</dbReference>
<reference evidence="6 7" key="1">
    <citation type="journal article" date="2024" name="Nat. Commun.">
        <title>Phylogenomics reveals the evolutionary origins of lichenization in chlorophyte algae.</title>
        <authorList>
            <person name="Puginier C."/>
            <person name="Libourel C."/>
            <person name="Otte J."/>
            <person name="Skaloud P."/>
            <person name="Haon M."/>
            <person name="Grisel S."/>
            <person name="Petersen M."/>
            <person name="Berrin J.G."/>
            <person name="Delaux P.M."/>
            <person name="Dal Grande F."/>
            <person name="Keller J."/>
        </authorList>
    </citation>
    <scope>NUCLEOTIDE SEQUENCE [LARGE SCALE GENOMIC DNA]</scope>
    <source>
        <strain evidence="6 7">SAG 245.80</strain>
    </source>
</reference>
<feature type="chain" id="PRO_5043609724" description="Glycosyltransferase 61 catalytic domain-containing protein" evidence="4">
    <location>
        <begin position="20"/>
        <end position="441"/>
    </location>
</feature>
<name>A0AAW1S8V4_9CHLO</name>